<organism evidence="1 2">
    <name type="scientific">Candidatus Faecivivens stercoripullorum</name>
    <dbReference type="NCBI Taxonomy" id="2840805"/>
    <lineage>
        <taxon>Bacteria</taxon>
        <taxon>Bacillati</taxon>
        <taxon>Bacillota</taxon>
        <taxon>Clostridia</taxon>
        <taxon>Eubacteriales</taxon>
        <taxon>Oscillospiraceae</taxon>
        <taxon>Oscillospiraceae incertae sedis</taxon>
        <taxon>Candidatus Faecivivens</taxon>
    </lineage>
</organism>
<dbReference type="AlphaFoldDB" id="A0A9D1H8C2"/>
<reference evidence="1" key="2">
    <citation type="journal article" date="2021" name="PeerJ">
        <title>Extensive microbial diversity within the chicken gut microbiome revealed by metagenomics and culture.</title>
        <authorList>
            <person name="Gilroy R."/>
            <person name="Ravi A."/>
            <person name="Getino M."/>
            <person name="Pursley I."/>
            <person name="Horton D.L."/>
            <person name="Alikhan N.F."/>
            <person name="Baker D."/>
            <person name="Gharbi K."/>
            <person name="Hall N."/>
            <person name="Watson M."/>
            <person name="Adriaenssens E.M."/>
            <person name="Foster-Nyarko E."/>
            <person name="Jarju S."/>
            <person name="Secka A."/>
            <person name="Antonio M."/>
            <person name="Oren A."/>
            <person name="Chaudhuri R.R."/>
            <person name="La Ragione R."/>
            <person name="Hildebrand F."/>
            <person name="Pallen M.J."/>
        </authorList>
    </citation>
    <scope>NUCLEOTIDE SEQUENCE</scope>
    <source>
        <strain evidence="1">ChiBcec7-5410</strain>
    </source>
</reference>
<name>A0A9D1H8C2_9FIRM</name>
<protein>
    <submittedName>
        <fullName evidence="1">Uncharacterized protein</fullName>
    </submittedName>
</protein>
<comment type="caution">
    <text evidence="1">The sequence shown here is derived from an EMBL/GenBank/DDBJ whole genome shotgun (WGS) entry which is preliminary data.</text>
</comment>
<reference evidence="1" key="1">
    <citation type="submission" date="2020-10" db="EMBL/GenBank/DDBJ databases">
        <authorList>
            <person name="Gilroy R."/>
        </authorList>
    </citation>
    <scope>NUCLEOTIDE SEQUENCE</scope>
    <source>
        <strain evidence="1">ChiBcec7-5410</strain>
    </source>
</reference>
<sequence>MGKYYHRQCSRKVAEGGMVYYIAELQLLMPDGSLHYLCGSFPEGDEAGIRFTAASESMYDLMIGKAEEVDEDIVYYASWRGTAAPEDSGYQEAADFLCQMVAEKKNG</sequence>
<evidence type="ECO:0000313" key="2">
    <source>
        <dbReference type="Proteomes" id="UP000824160"/>
    </source>
</evidence>
<evidence type="ECO:0000313" key="1">
    <source>
        <dbReference type="EMBL" id="HIT95346.1"/>
    </source>
</evidence>
<proteinExistence type="predicted"/>
<accession>A0A9D1H8C2</accession>
<gene>
    <name evidence="1" type="ORF">IAC43_09185</name>
</gene>
<dbReference type="Proteomes" id="UP000824160">
    <property type="component" value="Unassembled WGS sequence"/>
</dbReference>
<dbReference type="EMBL" id="DVLW01000251">
    <property type="protein sequence ID" value="HIT95346.1"/>
    <property type="molecule type" value="Genomic_DNA"/>
</dbReference>